<protein>
    <submittedName>
        <fullName evidence="1">Uncharacterized protein</fullName>
    </submittedName>
</protein>
<feature type="non-terminal residue" evidence="1">
    <location>
        <position position="1"/>
    </location>
</feature>
<feature type="non-terminal residue" evidence="1">
    <location>
        <position position="96"/>
    </location>
</feature>
<dbReference type="AlphaFoldDB" id="A0AAN8WXI2"/>
<sequence>VQVCTESSHSHKDYIIHSIMHHHQTLKPDLNPHSGFPKENWAPRAYKELQASGVDEEIKRKQLKAPYCRYRCLTSRDNSSYNIRISCQTATWTKFK</sequence>
<evidence type="ECO:0000313" key="2">
    <source>
        <dbReference type="Proteomes" id="UP001381693"/>
    </source>
</evidence>
<organism evidence="1 2">
    <name type="scientific">Halocaridina rubra</name>
    <name type="common">Hawaiian red shrimp</name>
    <dbReference type="NCBI Taxonomy" id="373956"/>
    <lineage>
        <taxon>Eukaryota</taxon>
        <taxon>Metazoa</taxon>
        <taxon>Ecdysozoa</taxon>
        <taxon>Arthropoda</taxon>
        <taxon>Crustacea</taxon>
        <taxon>Multicrustacea</taxon>
        <taxon>Malacostraca</taxon>
        <taxon>Eumalacostraca</taxon>
        <taxon>Eucarida</taxon>
        <taxon>Decapoda</taxon>
        <taxon>Pleocyemata</taxon>
        <taxon>Caridea</taxon>
        <taxon>Atyoidea</taxon>
        <taxon>Atyidae</taxon>
        <taxon>Halocaridina</taxon>
    </lineage>
</organism>
<keyword evidence="2" id="KW-1185">Reference proteome</keyword>
<gene>
    <name evidence="1" type="ORF">SK128_004341</name>
</gene>
<reference evidence="1 2" key="1">
    <citation type="submission" date="2023-11" db="EMBL/GenBank/DDBJ databases">
        <title>Halocaridina rubra genome assembly.</title>
        <authorList>
            <person name="Smith C."/>
        </authorList>
    </citation>
    <scope>NUCLEOTIDE SEQUENCE [LARGE SCALE GENOMIC DNA]</scope>
    <source>
        <strain evidence="1">EP-1</strain>
        <tissue evidence="1">Whole</tissue>
    </source>
</reference>
<evidence type="ECO:0000313" key="1">
    <source>
        <dbReference type="EMBL" id="KAK7068135.1"/>
    </source>
</evidence>
<name>A0AAN8WXI2_HALRR</name>
<accession>A0AAN8WXI2</accession>
<dbReference type="EMBL" id="JAXCGZ010017418">
    <property type="protein sequence ID" value="KAK7068135.1"/>
    <property type="molecule type" value="Genomic_DNA"/>
</dbReference>
<dbReference type="Proteomes" id="UP001381693">
    <property type="component" value="Unassembled WGS sequence"/>
</dbReference>
<comment type="caution">
    <text evidence="1">The sequence shown here is derived from an EMBL/GenBank/DDBJ whole genome shotgun (WGS) entry which is preliminary data.</text>
</comment>
<proteinExistence type="predicted"/>